<proteinExistence type="predicted"/>
<keyword evidence="1" id="KW-0732">Signal</keyword>
<dbReference type="RefSeq" id="WP_010319706.1">
    <property type="nucleotide sequence ID" value="NZ_CAWNHI010000001.1"/>
</dbReference>
<evidence type="ECO:0000313" key="3">
    <source>
        <dbReference type="Proteomes" id="UP000215148"/>
    </source>
</evidence>
<dbReference type="CDD" id="cd09030">
    <property type="entry name" value="DUF1425"/>
    <property type="match status" value="1"/>
</dbReference>
<dbReference type="EMBL" id="CP022741">
    <property type="protein sequence ID" value="ASU21931.1"/>
    <property type="molecule type" value="Genomic_DNA"/>
</dbReference>
<dbReference type="InterPro" id="IPR010824">
    <property type="entry name" value="DUF1425"/>
</dbReference>
<name>A0A223MWK9_9VIBR</name>
<organism evidence="2 3">
    <name type="scientific">Vibrio qinghaiensis</name>
    <dbReference type="NCBI Taxonomy" id="2025808"/>
    <lineage>
        <taxon>Bacteria</taxon>
        <taxon>Pseudomonadati</taxon>
        <taxon>Pseudomonadota</taxon>
        <taxon>Gammaproteobacteria</taxon>
        <taxon>Vibrionales</taxon>
        <taxon>Vibrionaceae</taxon>
        <taxon>Vibrio</taxon>
    </lineage>
</organism>
<dbReference type="Pfam" id="PF07233">
    <property type="entry name" value="DUF1425"/>
    <property type="match status" value="1"/>
</dbReference>
<evidence type="ECO:0000313" key="2">
    <source>
        <dbReference type="EMBL" id="ASU21931.1"/>
    </source>
</evidence>
<keyword evidence="3" id="KW-1185">Reference proteome</keyword>
<dbReference type="KEGG" id="vqi:CCZ37_04695"/>
<accession>A0A223MWK9</accession>
<dbReference type="PROSITE" id="PS51257">
    <property type="entry name" value="PROKAR_LIPOPROTEIN"/>
    <property type="match status" value="1"/>
</dbReference>
<dbReference type="InterPro" id="IPR038483">
    <property type="entry name" value="YcfL-like_sf"/>
</dbReference>
<dbReference type="AlphaFoldDB" id="A0A223MWK9"/>
<dbReference type="Gene3D" id="2.60.40.3230">
    <property type="match status" value="1"/>
</dbReference>
<feature type="chain" id="PRO_5011286816" evidence="1">
    <location>
        <begin position="19"/>
        <end position="129"/>
    </location>
</feature>
<sequence length="129" mass="14468">MKKWILGLLVTFSLIGCAENTAGLRVDGASQKVLFGDNVLGNRLVVEDIATNQVDGHTRGLVRLVSHYQGDQMIEYRFSWYDDDGLEVNNRQSPWKQKIISGMETLSLSEISVNPNGKQFRVQIRGSNN</sequence>
<gene>
    <name evidence="2" type="ORF">CCZ37_04695</name>
</gene>
<reference evidence="2 3" key="1">
    <citation type="submission" date="2017-08" db="EMBL/GenBank/DDBJ databases">
        <title>The Vibrio qinghaiensis sp.-Q67 is a luminous bacteria isolated firstly from Qinghai lake, Qinghai province, China, which has been proved to be very sensitive to detect environmental and food pollutants. Therefore, complete genome analysis of V. qinghaiensis sp.-Q67 highlights the potential application of this strain on detection of hazards in the contaminated environments.</title>
        <authorList>
            <person name="Gong L."/>
        </authorList>
    </citation>
    <scope>NUCLEOTIDE SEQUENCE [LARGE SCALE GENOMIC DNA]</scope>
    <source>
        <strain evidence="2 3">Q67</strain>
    </source>
</reference>
<dbReference type="Proteomes" id="UP000215148">
    <property type="component" value="Chromosome 1"/>
</dbReference>
<protein>
    <submittedName>
        <fullName evidence="2">DUF1425 domain-containing protein</fullName>
    </submittedName>
</protein>
<evidence type="ECO:0000256" key="1">
    <source>
        <dbReference type="SAM" id="SignalP"/>
    </source>
</evidence>
<feature type="signal peptide" evidence="1">
    <location>
        <begin position="1"/>
        <end position="18"/>
    </location>
</feature>